<evidence type="ECO:0000256" key="11">
    <source>
        <dbReference type="ARBA" id="ARBA00022989"/>
    </source>
</evidence>
<dbReference type="InterPro" id="IPR003097">
    <property type="entry name" value="CysJ-like_FAD-binding"/>
</dbReference>
<dbReference type="SUPFAM" id="SSF52218">
    <property type="entry name" value="Flavoproteins"/>
    <property type="match status" value="1"/>
</dbReference>
<dbReference type="Gene3D" id="3.40.50.360">
    <property type="match status" value="1"/>
</dbReference>
<dbReference type="InterPro" id="IPR029039">
    <property type="entry name" value="Flavoprotein-like_sf"/>
</dbReference>
<comment type="caution">
    <text evidence="24">The sequence shown here is derived from an EMBL/GenBank/DDBJ whole genome shotgun (WGS) entry which is preliminary data.</text>
</comment>
<keyword evidence="15 20" id="KW-0496">Mitochondrion</keyword>
<feature type="binding site" evidence="20">
    <location>
        <begin position="464"/>
        <end position="466"/>
    </location>
    <ligand>
        <name>FAD</name>
        <dbReference type="ChEBI" id="CHEBI:57692"/>
    </ligand>
</feature>
<dbReference type="InterPro" id="IPR008254">
    <property type="entry name" value="Flavodoxin/NO_synth"/>
</dbReference>
<organism evidence="24 25">
    <name type="scientific">Pichia kluyveri</name>
    <name type="common">Yeast</name>
    <dbReference type="NCBI Taxonomy" id="36015"/>
    <lineage>
        <taxon>Eukaryota</taxon>
        <taxon>Fungi</taxon>
        <taxon>Dikarya</taxon>
        <taxon>Ascomycota</taxon>
        <taxon>Saccharomycotina</taxon>
        <taxon>Pichiomycetes</taxon>
        <taxon>Pichiales</taxon>
        <taxon>Pichiaceae</taxon>
        <taxon>Pichia</taxon>
    </lineage>
</organism>
<feature type="binding site" evidence="20">
    <location>
        <begin position="155"/>
        <end position="164"/>
    </location>
    <ligand>
        <name>FMN</name>
        <dbReference type="ChEBI" id="CHEBI:58210"/>
    </ligand>
</feature>
<dbReference type="Pfam" id="PF00667">
    <property type="entry name" value="FAD_binding_1"/>
    <property type="match status" value="1"/>
</dbReference>
<dbReference type="SUPFAM" id="SSF52343">
    <property type="entry name" value="Ferredoxin reductase-like, C-terminal NADP-linked domain"/>
    <property type="match status" value="1"/>
</dbReference>
<keyword evidence="6 20" id="KW-1000">Mitochondrion outer membrane</keyword>
<dbReference type="Pfam" id="PF00258">
    <property type="entry name" value="Flavodoxin_1"/>
    <property type="match status" value="1"/>
</dbReference>
<comment type="cofactor">
    <cofactor evidence="20">
        <name>FAD</name>
        <dbReference type="ChEBI" id="CHEBI:57692"/>
    </cofactor>
    <text evidence="20">Binds 1 FAD per monomer.</text>
</comment>
<dbReference type="EMBL" id="BTGB01000001">
    <property type="protein sequence ID" value="GMM43917.1"/>
    <property type="molecule type" value="Genomic_DNA"/>
</dbReference>
<dbReference type="InterPro" id="IPR039261">
    <property type="entry name" value="FNR_nucleotide-bd"/>
</dbReference>
<keyword evidence="25" id="KW-1185">Reference proteome</keyword>
<dbReference type="GO" id="GO:0003958">
    <property type="term" value="F:NADPH-hemoprotein reductase activity"/>
    <property type="evidence" value="ECO:0007669"/>
    <property type="project" value="UniProtKB-UniRule"/>
</dbReference>
<evidence type="ECO:0000256" key="2">
    <source>
        <dbReference type="ARBA" id="ARBA00022516"/>
    </source>
</evidence>
<evidence type="ECO:0000256" key="6">
    <source>
        <dbReference type="ARBA" id="ARBA00022787"/>
    </source>
</evidence>
<keyword evidence="1 20" id="KW-1003">Cell membrane</keyword>
<feature type="binding site" evidence="20">
    <location>
        <position position="546"/>
    </location>
    <ligand>
        <name>NADP(+)</name>
        <dbReference type="ChEBI" id="CHEBI:58349"/>
    </ligand>
</feature>
<dbReference type="InterPro" id="IPR001709">
    <property type="entry name" value="Flavoprot_Pyr_Nucl_cyt_Rdtase"/>
</dbReference>
<dbReference type="FunFam" id="1.20.990.10:FF:000009">
    <property type="entry name" value="NADPH--cytochrome P450 reductase"/>
    <property type="match status" value="1"/>
</dbReference>
<dbReference type="PRINTS" id="PR00371">
    <property type="entry name" value="FPNCR"/>
</dbReference>
<feature type="binding site" evidence="20">
    <location>
        <position position="689"/>
    </location>
    <ligand>
        <name>FAD</name>
        <dbReference type="ChEBI" id="CHEBI:57692"/>
    </ligand>
</feature>
<dbReference type="Gene3D" id="3.40.50.80">
    <property type="entry name" value="Nucleotide-binding domain of ferredoxin-NADP reductase (FNR) module"/>
    <property type="match status" value="1"/>
</dbReference>
<evidence type="ECO:0000313" key="25">
    <source>
        <dbReference type="Proteomes" id="UP001378960"/>
    </source>
</evidence>
<evidence type="ECO:0000256" key="17">
    <source>
        <dbReference type="ARBA" id="ARBA00023166"/>
    </source>
</evidence>
<dbReference type="Gene3D" id="1.20.990.10">
    <property type="entry name" value="NADPH-cytochrome p450 Reductase, Chain A, domain 3"/>
    <property type="match status" value="1"/>
</dbReference>
<dbReference type="HAMAP" id="MF_03212">
    <property type="entry name" value="NCPR"/>
    <property type="match status" value="1"/>
</dbReference>
<dbReference type="PROSITE" id="PS51384">
    <property type="entry name" value="FAD_FR"/>
    <property type="match status" value="1"/>
</dbReference>
<evidence type="ECO:0000259" key="23">
    <source>
        <dbReference type="PROSITE" id="PS51384"/>
    </source>
</evidence>
<comment type="function">
    <text evidence="20">This enzyme is required for electron transfer from NADP to cytochrome P450 in microsomes. It can also provide electron transfer to heme oxygenase and cytochrome B5. Involved in ergosterol biosynthesis.</text>
</comment>
<evidence type="ECO:0000256" key="9">
    <source>
        <dbReference type="ARBA" id="ARBA00022857"/>
    </source>
</evidence>
<evidence type="ECO:0000256" key="3">
    <source>
        <dbReference type="ARBA" id="ARBA00022630"/>
    </source>
</evidence>
<dbReference type="GO" id="GO:0050660">
    <property type="term" value="F:flavin adenine dinucleotide binding"/>
    <property type="evidence" value="ECO:0007669"/>
    <property type="project" value="UniProtKB-UniRule"/>
</dbReference>
<feature type="binding site" evidence="20">
    <location>
        <begin position="446"/>
        <end position="449"/>
    </location>
    <ligand>
        <name>FAD</name>
        <dbReference type="ChEBI" id="CHEBI:57692"/>
    </ligand>
</feature>
<reference evidence="24 25" key="1">
    <citation type="journal article" date="2023" name="Elife">
        <title>Identification of key yeast species and microbe-microbe interactions impacting larval growth of Drosophila in the wild.</title>
        <authorList>
            <person name="Mure A."/>
            <person name="Sugiura Y."/>
            <person name="Maeda R."/>
            <person name="Honda K."/>
            <person name="Sakurai N."/>
            <person name="Takahashi Y."/>
            <person name="Watada M."/>
            <person name="Katoh T."/>
            <person name="Gotoh A."/>
            <person name="Gotoh Y."/>
            <person name="Taniguchi I."/>
            <person name="Nakamura K."/>
            <person name="Hayashi T."/>
            <person name="Katayama T."/>
            <person name="Uemura T."/>
            <person name="Hattori Y."/>
        </authorList>
    </citation>
    <scope>NUCLEOTIDE SEQUENCE [LARGE SCALE GENOMIC DNA]</scope>
    <source>
        <strain evidence="24 25">PK-24</strain>
    </source>
</reference>
<feature type="binding site" evidence="20">
    <location>
        <position position="290"/>
    </location>
    <ligand>
        <name>NADP(+)</name>
        <dbReference type="ChEBI" id="CHEBI:58349"/>
    </ligand>
</feature>
<comment type="similarity">
    <text evidence="20">Belongs to the NADPH--cytochrome P450 reductase family.</text>
</comment>
<dbReference type="GO" id="GO:0005789">
    <property type="term" value="C:endoplasmic reticulum membrane"/>
    <property type="evidence" value="ECO:0007669"/>
    <property type="project" value="UniProtKB-SubCell"/>
</dbReference>
<feature type="binding site" evidence="20">
    <location>
        <begin position="609"/>
        <end position="610"/>
    </location>
    <ligand>
        <name>NADP(+)</name>
        <dbReference type="ChEBI" id="CHEBI:58349"/>
    </ligand>
</feature>
<dbReference type="PRINTS" id="PR00369">
    <property type="entry name" value="FLAVODOXIN"/>
</dbReference>
<dbReference type="InterPro" id="IPR023173">
    <property type="entry name" value="NADPH_Cyt_P450_Rdtase_alpha"/>
</dbReference>
<keyword evidence="2 20" id="KW-0444">Lipid biosynthesis</keyword>
<evidence type="ECO:0000256" key="21">
    <source>
        <dbReference type="PIRNR" id="PIRNR000208"/>
    </source>
</evidence>
<comment type="caution">
    <text evidence="20">Lacks conserved residue(s) required for the propagation of feature annotation.</text>
</comment>
<feature type="binding site" evidence="20">
    <location>
        <begin position="615"/>
        <end position="619"/>
    </location>
    <ligand>
        <name>NADP(+)</name>
        <dbReference type="ChEBI" id="CHEBI:58349"/>
    </ligand>
</feature>
<evidence type="ECO:0000256" key="15">
    <source>
        <dbReference type="ARBA" id="ARBA00023128"/>
    </source>
</evidence>
<evidence type="ECO:0000259" key="22">
    <source>
        <dbReference type="PROSITE" id="PS50902"/>
    </source>
</evidence>
<dbReference type="InterPro" id="IPR023208">
    <property type="entry name" value="P450R"/>
</dbReference>
<comment type="similarity">
    <text evidence="20 21">In the C-terminal section; belongs to the flavoprotein pyridine nucleotide cytochrome reductase family.</text>
</comment>
<feature type="domain" description="Flavodoxin-like" evidence="22">
    <location>
        <begin position="59"/>
        <end position="207"/>
    </location>
</feature>
<comment type="cofactor">
    <cofactor evidence="20">
        <name>FMN</name>
        <dbReference type="ChEBI" id="CHEBI:58210"/>
    </cofactor>
    <text evidence="20">Binds 1 FMN per monomer.</text>
</comment>
<evidence type="ECO:0000256" key="1">
    <source>
        <dbReference type="ARBA" id="ARBA00022475"/>
    </source>
</evidence>
<sequence length="689" mass="78192">MDVLDLSVLIAILIALIAYTTKDKLWGGNNKSSNYDSSSGPKTTSNDLVEIMKNSNKRAVVFYGSQTGTAEDYSLKFSKEFQSKFNVPTMTADLADVSFENFQNINNEIPDFEIAAFFMATYGEGEPTDNAVEFFDYLANECDDLSGIKFVCFGLGNSTYEFYNAIGQKTVDELKEKGAILIGELGLGDDGTGTMDEDYLAWKETLFDTIKDTLKLKEQAVKYQPAIEVSEKLEMDKSDLTVSLGEPNKHYVNAKSDDELNFLKYGPFDHTHPYLAPVQNTKELFNSNSRHCIHAEFDLSNTNLKYSTGDHIAIWPSNSNEKVDKLLNILDLINKRDTVIDLKSLDSTLHLPFPTPTTYDTVLRHYLEISGPVSRQFIQSISQFCPNEETKVEVEKIAGHKENFHNSITTKYFDIADCLSYLSKNVKWNSVPFSFIIESIAKLQPRYYSISSASGMEKQTIHITAVVEQEKIKDPSDKFITGVTTNLLLNIKQKQNKDGDLKLIETYDLEGPRNMFHNKLPIHIRRSTFKLPSNPSTPIIMVGPGTGAAPFRGFIREKVKQVENGNKNVGEILFFYGCRKSDEDFLYKDEWTEYSKKLDSKFKMITAFSRETEKKVYVQDKLLENSSKVIELINKGAFFYVCGDAANMAKSVQKTLIQIFKDEKKVTEEIASNMVKQLRVNNRYQEDVW</sequence>
<name>A0AAV5QYP5_PICKL</name>
<gene>
    <name evidence="24" type="ORF">DAPK24_004920</name>
</gene>
<dbReference type="PANTHER" id="PTHR19384">
    <property type="entry name" value="NITRIC OXIDE SYNTHASE-RELATED"/>
    <property type="match status" value="1"/>
</dbReference>
<dbReference type="EC" id="1.6.2.4" evidence="20 21"/>
<keyword evidence="12 20" id="KW-0560">Oxidoreductase</keyword>
<comment type="catalytic activity">
    <reaction evidence="19 20 21">
        <text>2 oxidized [cytochrome P450] + NADPH = 2 reduced [cytochrome P450] + NADP(+) + H(+)</text>
        <dbReference type="Rhea" id="RHEA:24040"/>
        <dbReference type="Rhea" id="RHEA-COMP:14627"/>
        <dbReference type="Rhea" id="RHEA-COMP:14628"/>
        <dbReference type="ChEBI" id="CHEBI:15378"/>
        <dbReference type="ChEBI" id="CHEBI:55376"/>
        <dbReference type="ChEBI" id="CHEBI:57783"/>
        <dbReference type="ChEBI" id="CHEBI:58349"/>
        <dbReference type="ChEBI" id="CHEBI:60344"/>
        <dbReference type="EC" id="1.6.2.4"/>
    </reaction>
</comment>
<keyword evidence="3 20" id="KW-0285">Flavoprotein</keyword>
<keyword evidence="16 20" id="KW-0472">Membrane</keyword>
<keyword evidence="8 20" id="KW-0274">FAD</keyword>
<keyword evidence="9 20" id="KW-0521">NADP</keyword>
<dbReference type="InterPro" id="IPR017938">
    <property type="entry name" value="Riboflavin_synthase-like_b-brl"/>
</dbReference>
<evidence type="ECO:0000256" key="4">
    <source>
        <dbReference type="ARBA" id="ARBA00022643"/>
    </source>
</evidence>
<dbReference type="GO" id="GO:0005741">
    <property type="term" value="C:mitochondrial outer membrane"/>
    <property type="evidence" value="ECO:0007669"/>
    <property type="project" value="UniProtKB-SubCell"/>
</dbReference>
<dbReference type="PANTHER" id="PTHR19384:SF17">
    <property type="entry name" value="NADPH--CYTOCHROME P450 REDUCTASE"/>
    <property type="match status" value="1"/>
</dbReference>
<keyword evidence="7 20" id="KW-0256">Endoplasmic reticulum</keyword>
<keyword evidence="10 20" id="KW-0752">Steroid biosynthesis</keyword>
<evidence type="ECO:0000313" key="24">
    <source>
        <dbReference type="EMBL" id="GMM43917.1"/>
    </source>
</evidence>
<dbReference type="GO" id="GO:0006696">
    <property type="term" value="P:ergosterol biosynthetic process"/>
    <property type="evidence" value="ECO:0007669"/>
    <property type="project" value="UniProtKB-UniRule"/>
</dbReference>
<dbReference type="FunFam" id="3.40.50.360:FF:000036">
    <property type="entry name" value="NADPH--cytochrome P450 reductase"/>
    <property type="match status" value="1"/>
</dbReference>
<dbReference type="CDD" id="cd06204">
    <property type="entry name" value="CYPOR"/>
    <property type="match status" value="1"/>
</dbReference>
<feature type="binding site" evidence="20">
    <location>
        <begin position="65"/>
        <end position="70"/>
    </location>
    <ligand>
        <name>FMN</name>
        <dbReference type="ChEBI" id="CHEBI:58210"/>
    </ligand>
</feature>
<evidence type="ECO:0000256" key="13">
    <source>
        <dbReference type="ARBA" id="ARBA00023011"/>
    </source>
</evidence>
<evidence type="ECO:0000256" key="19">
    <source>
        <dbReference type="ARBA" id="ARBA00049342"/>
    </source>
</evidence>
<feature type="domain" description="FAD-binding FR-type" evidence="23">
    <location>
        <begin position="271"/>
        <end position="519"/>
    </location>
</feature>
<evidence type="ECO:0000256" key="14">
    <source>
        <dbReference type="ARBA" id="ARBA00023098"/>
    </source>
</evidence>
<evidence type="ECO:0000256" key="20">
    <source>
        <dbReference type="HAMAP-Rule" id="MF_03212"/>
    </source>
</evidence>
<evidence type="ECO:0000256" key="10">
    <source>
        <dbReference type="ARBA" id="ARBA00022955"/>
    </source>
</evidence>
<keyword evidence="11" id="KW-1133">Transmembrane helix</keyword>
<feature type="binding site" evidence="20">
    <location>
        <begin position="482"/>
        <end position="485"/>
    </location>
    <ligand>
        <name>FAD</name>
        <dbReference type="ChEBI" id="CHEBI:57692"/>
    </ligand>
</feature>
<dbReference type="PROSITE" id="PS50902">
    <property type="entry name" value="FLAVODOXIN_LIKE"/>
    <property type="match status" value="1"/>
</dbReference>
<dbReference type="Pfam" id="PF00175">
    <property type="entry name" value="NAD_binding_1"/>
    <property type="match status" value="1"/>
</dbReference>
<keyword evidence="18 20" id="KW-0753">Steroid metabolism</keyword>
<keyword evidence="13 20" id="KW-0756">Sterol biosynthesis</keyword>
<dbReference type="Gene3D" id="2.40.30.10">
    <property type="entry name" value="Translation factors"/>
    <property type="match status" value="1"/>
</dbReference>
<dbReference type="InterPro" id="IPR001433">
    <property type="entry name" value="OxRdtase_FAD/NAD-bd"/>
</dbReference>
<evidence type="ECO:0000256" key="12">
    <source>
        <dbReference type="ARBA" id="ARBA00023002"/>
    </source>
</evidence>
<dbReference type="InterPro" id="IPR001094">
    <property type="entry name" value="Flavdoxin-like"/>
</dbReference>
<comment type="similarity">
    <text evidence="20">In the N-terminal section; belongs to the flavodoxin family.</text>
</comment>
<dbReference type="AlphaFoldDB" id="A0AAV5QYP5"/>
<dbReference type="Proteomes" id="UP001378960">
    <property type="component" value="Unassembled WGS sequence"/>
</dbReference>
<proteinExistence type="inferred from homology"/>
<evidence type="ECO:0000256" key="18">
    <source>
        <dbReference type="ARBA" id="ARBA00023221"/>
    </source>
</evidence>
<keyword evidence="17 20" id="KW-1207">Sterol metabolism</keyword>
<evidence type="ECO:0000256" key="7">
    <source>
        <dbReference type="ARBA" id="ARBA00022824"/>
    </source>
</evidence>
<protein>
    <recommendedName>
        <fullName evidence="20 21">NADPH--cytochrome P450 reductase</fullName>
        <shortName evidence="20">CPR</shortName>
        <shortName evidence="20">P450R</shortName>
        <ecNumber evidence="20 21">1.6.2.4</ecNumber>
    </recommendedName>
</protein>
<dbReference type="GO" id="GO:0050661">
    <property type="term" value="F:NADP binding"/>
    <property type="evidence" value="ECO:0007669"/>
    <property type="project" value="UniProtKB-UniRule"/>
</dbReference>
<keyword evidence="4 20" id="KW-0288">FMN</keyword>
<dbReference type="PIRSF" id="PIRSF000208">
    <property type="entry name" value="P450R"/>
    <property type="match status" value="1"/>
</dbReference>
<keyword evidence="5" id="KW-0812">Transmembrane</keyword>
<keyword evidence="14 20" id="KW-0443">Lipid metabolism</keyword>
<comment type="subcellular location">
    <subcellularLocation>
        <location evidence="20">Endoplasmic reticulum membrane</location>
        <topology evidence="20">Single-pass membrane protein</topology>
        <orientation evidence="20">Cytoplasmic side</orientation>
    </subcellularLocation>
    <subcellularLocation>
        <location evidence="20">Mitochondrion outer membrane</location>
        <topology evidence="20">Single-pass membrane protein</topology>
        <orientation evidence="20">Cytoplasmic side</orientation>
    </subcellularLocation>
    <subcellularLocation>
        <location evidence="20">Cell membrane</location>
        <topology evidence="20">Single-pass membrane protein</topology>
        <orientation evidence="20">Cytoplasmic side</orientation>
    </subcellularLocation>
</comment>
<feature type="binding site" evidence="20">
    <location>
        <position position="190"/>
    </location>
    <ligand>
        <name>FMN</name>
        <dbReference type="ChEBI" id="CHEBI:58210"/>
    </ligand>
</feature>
<evidence type="ECO:0000256" key="8">
    <source>
        <dbReference type="ARBA" id="ARBA00022827"/>
    </source>
</evidence>
<dbReference type="GO" id="GO:0005829">
    <property type="term" value="C:cytosol"/>
    <property type="evidence" value="ECO:0007669"/>
    <property type="project" value="TreeGrafter"/>
</dbReference>
<evidence type="ECO:0000256" key="5">
    <source>
        <dbReference type="ARBA" id="ARBA00022692"/>
    </source>
</evidence>
<accession>A0AAV5QYP5</accession>
<dbReference type="FunFam" id="3.40.50.80:FF:000018">
    <property type="entry name" value="NADPH--cytochrome P450 reductase"/>
    <property type="match status" value="1"/>
</dbReference>
<dbReference type="SUPFAM" id="SSF63380">
    <property type="entry name" value="Riboflavin synthase domain-like"/>
    <property type="match status" value="1"/>
</dbReference>
<evidence type="ECO:0000256" key="16">
    <source>
        <dbReference type="ARBA" id="ARBA00023136"/>
    </source>
</evidence>
<dbReference type="GO" id="GO:0005886">
    <property type="term" value="C:plasma membrane"/>
    <property type="evidence" value="ECO:0007669"/>
    <property type="project" value="UniProtKB-SubCell"/>
</dbReference>
<dbReference type="InterPro" id="IPR017927">
    <property type="entry name" value="FAD-bd_FR_type"/>
</dbReference>
<dbReference type="GO" id="GO:0010181">
    <property type="term" value="F:FMN binding"/>
    <property type="evidence" value="ECO:0007669"/>
    <property type="project" value="UniProtKB-UniRule"/>
</dbReference>
<feature type="binding site" evidence="20">
    <location>
        <begin position="120"/>
        <end position="123"/>
    </location>
    <ligand>
        <name>FMN</name>
        <dbReference type="ChEBI" id="CHEBI:58210"/>
    </ligand>
</feature>